<organism evidence="1 2">
    <name type="scientific">Haladaptatus litoreus</name>
    <dbReference type="NCBI Taxonomy" id="553468"/>
    <lineage>
        <taxon>Archaea</taxon>
        <taxon>Methanobacteriati</taxon>
        <taxon>Methanobacteriota</taxon>
        <taxon>Stenosarchaea group</taxon>
        <taxon>Halobacteria</taxon>
        <taxon>Halobacteriales</taxon>
        <taxon>Haladaptataceae</taxon>
        <taxon>Haladaptatus</taxon>
    </lineage>
</organism>
<keyword evidence="2" id="KW-1185">Reference proteome</keyword>
<dbReference type="Proteomes" id="UP000186914">
    <property type="component" value="Unassembled WGS sequence"/>
</dbReference>
<dbReference type="AlphaFoldDB" id="A0A1N6WNW7"/>
<protein>
    <submittedName>
        <fullName evidence="1">Uncharacterized protein</fullName>
    </submittedName>
</protein>
<sequence length="59" mass="6411">MLGAVGVFLDMMGIDVVGNVTEAVESNPLQFLSIVGLFVLSKVVDIGRRYMNESSFESE</sequence>
<gene>
    <name evidence="1" type="ORF">SAMN05421858_0807</name>
</gene>
<accession>A0A1N6WNW7</accession>
<proteinExistence type="predicted"/>
<evidence type="ECO:0000313" key="1">
    <source>
        <dbReference type="EMBL" id="SIQ91702.1"/>
    </source>
</evidence>
<reference evidence="2" key="1">
    <citation type="submission" date="2017-01" db="EMBL/GenBank/DDBJ databases">
        <authorList>
            <person name="Varghese N."/>
            <person name="Submissions S."/>
        </authorList>
    </citation>
    <scope>NUCLEOTIDE SEQUENCE [LARGE SCALE GENOMIC DNA]</scope>
    <source>
        <strain evidence="2">CGMCC 1.7737</strain>
    </source>
</reference>
<dbReference type="EMBL" id="FTNO01000001">
    <property type="protein sequence ID" value="SIQ91702.1"/>
    <property type="molecule type" value="Genomic_DNA"/>
</dbReference>
<evidence type="ECO:0000313" key="2">
    <source>
        <dbReference type="Proteomes" id="UP000186914"/>
    </source>
</evidence>
<name>A0A1N6WNW7_9EURY</name>